<evidence type="ECO:0000256" key="8">
    <source>
        <dbReference type="ARBA" id="ARBA00022842"/>
    </source>
</evidence>
<organism evidence="14">
    <name type="scientific">hydrothermal vent metagenome</name>
    <dbReference type="NCBI Taxonomy" id="652676"/>
    <lineage>
        <taxon>unclassified sequences</taxon>
        <taxon>metagenomes</taxon>
        <taxon>ecological metagenomes</taxon>
    </lineage>
</organism>
<dbReference type="SUPFAM" id="SSF56059">
    <property type="entry name" value="Glutathione synthetase ATP-binding domain-like"/>
    <property type="match status" value="1"/>
</dbReference>
<dbReference type="InterPro" id="IPR000291">
    <property type="entry name" value="D-Ala_lig_Van_CS"/>
</dbReference>
<dbReference type="GO" id="GO:0046872">
    <property type="term" value="F:metal ion binding"/>
    <property type="evidence" value="ECO:0007669"/>
    <property type="project" value="UniProtKB-KW"/>
</dbReference>
<dbReference type="PROSITE" id="PS00843">
    <property type="entry name" value="DALA_DALA_LIGASE_1"/>
    <property type="match status" value="1"/>
</dbReference>
<evidence type="ECO:0000256" key="5">
    <source>
        <dbReference type="ARBA" id="ARBA00022723"/>
    </source>
</evidence>
<proteinExistence type="inferred from homology"/>
<keyword evidence="10" id="KW-0573">Peptidoglycan synthesis</keyword>
<evidence type="ECO:0000256" key="4">
    <source>
        <dbReference type="ARBA" id="ARBA00022598"/>
    </source>
</evidence>
<comment type="cofactor">
    <cofactor evidence="2">
        <name>Mg(2+)</name>
        <dbReference type="ChEBI" id="CHEBI:18420"/>
    </cofactor>
</comment>
<accession>A0A3B0U8C4</accession>
<dbReference type="PANTHER" id="PTHR23132">
    <property type="entry name" value="D-ALANINE--D-ALANINE LIGASE"/>
    <property type="match status" value="1"/>
</dbReference>
<evidence type="ECO:0000259" key="13">
    <source>
        <dbReference type="PROSITE" id="PS50975"/>
    </source>
</evidence>
<dbReference type="InterPro" id="IPR016185">
    <property type="entry name" value="PreATP-grasp_dom_sf"/>
</dbReference>
<evidence type="ECO:0000256" key="7">
    <source>
        <dbReference type="ARBA" id="ARBA00022840"/>
    </source>
</evidence>
<evidence type="ECO:0000256" key="10">
    <source>
        <dbReference type="ARBA" id="ARBA00022984"/>
    </source>
</evidence>
<keyword evidence="5" id="KW-0479">Metal-binding</keyword>
<name>A0A3B0U8C4_9ZZZZ</name>
<reference evidence="14" key="1">
    <citation type="submission" date="2018-06" db="EMBL/GenBank/DDBJ databases">
        <authorList>
            <person name="Zhirakovskaya E."/>
        </authorList>
    </citation>
    <scope>NUCLEOTIDE SEQUENCE</scope>
</reference>
<sequence length="356" mass="38754">MTKTKVGILFGGRSVEHDVSIISAQNIAKYIDTNLFDVTLIGIDKSGNWFLCSEVSKDILTGEPLQLTLNATNPIFSTANGGFALDVVFPVLHGTDGEDGSIQGLLKTINIPHVGSDTLGSAVAMDKLTAKHVLANSGLPIAKFLSYTKPQKNQVNYQEIVSTLGVPFIIKPANLGSSVGVFKISEEAGFKDKLNTLFSFDNMALIEEFIEGRELECAILGNENPVASPPGEIKLKGDYEFYSFEAKYVDGNAVDLVIPAKVEPFIEQRIKELSIQSYQAASCKDLARIDLFLKDNGEIIVNEINTIPGFTNISMYPKLIGLLGIGYTDLITQLVNMAILRHKELGRVTTSFESNL</sequence>
<dbReference type="InterPro" id="IPR011127">
    <property type="entry name" value="Dala_Dala_lig_N"/>
</dbReference>
<dbReference type="InterPro" id="IPR011761">
    <property type="entry name" value="ATP-grasp"/>
</dbReference>
<dbReference type="Gene3D" id="3.30.470.20">
    <property type="entry name" value="ATP-grasp fold, B domain"/>
    <property type="match status" value="1"/>
</dbReference>
<comment type="cofactor">
    <cofactor evidence="1">
        <name>Mn(2+)</name>
        <dbReference type="ChEBI" id="CHEBI:29035"/>
    </cofactor>
</comment>
<dbReference type="PANTHER" id="PTHR23132:SF25">
    <property type="entry name" value="D-ALANINE--D-ALANINE LIGASE A"/>
    <property type="match status" value="1"/>
</dbReference>
<dbReference type="InterPro" id="IPR005905">
    <property type="entry name" value="D_ala_D_ala"/>
</dbReference>
<keyword evidence="8" id="KW-0460">Magnesium</keyword>
<keyword evidence="11" id="KW-0464">Manganese</keyword>
<dbReference type="PROSITE" id="PS00844">
    <property type="entry name" value="DALA_DALA_LIGASE_2"/>
    <property type="match status" value="1"/>
</dbReference>
<evidence type="ECO:0000256" key="11">
    <source>
        <dbReference type="ARBA" id="ARBA00023211"/>
    </source>
</evidence>
<dbReference type="GO" id="GO:0009252">
    <property type="term" value="P:peptidoglycan biosynthetic process"/>
    <property type="evidence" value="ECO:0007669"/>
    <property type="project" value="UniProtKB-KW"/>
</dbReference>
<evidence type="ECO:0000256" key="9">
    <source>
        <dbReference type="ARBA" id="ARBA00022960"/>
    </source>
</evidence>
<dbReference type="NCBIfam" id="TIGR01205">
    <property type="entry name" value="D_ala_D_alaTIGR"/>
    <property type="match status" value="1"/>
</dbReference>
<dbReference type="GO" id="GO:0005524">
    <property type="term" value="F:ATP binding"/>
    <property type="evidence" value="ECO:0007669"/>
    <property type="project" value="UniProtKB-KW"/>
</dbReference>
<keyword evidence="4 14" id="KW-0436">Ligase</keyword>
<protein>
    <submittedName>
        <fullName evidence="14">D-alanine--D-alanine ligase</fullName>
        <ecNumber evidence="14">6.3.2.4</ecNumber>
    </submittedName>
</protein>
<keyword evidence="12" id="KW-0961">Cell wall biogenesis/degradation</keyword>
<dbReference type="Gene3D" id="3.40.50.20">
    <property type="match status" value="1"/>
</dbReference>
<dbReference type="EC" id="6.3.2.4" evidence="14"/>
<dbReference type="InterPro" id="IPR013815">
    <property type="entry name" value="ATP_grasp_subdomain_1"/>
</dbReference>
<dbReference type="HAMAP" id="MF_00047">
    <property type="entry name" value="Dala_Dala_lig"/>
    <property type="match status" value="1"/>
</dbReference>
<evidence type="ECO:0000256" key="6">
    <source>
        <dbReference type="ARBA" id="ARBA00022741"/>
    </source>
</evidence>
<dbReference type="GO" id="GO:0005829">
    <property type="term" value="C:cytosol"/>
    <property type="evidence" value="ECO:0007669"/>
    <property type="project" value="TreeGrafter"/>
</dbReference>
<dbReference type="AlphaFoldDB" id="A0A3B0U8C4"/>
<dbReference type="GO" id="GO:0071555">
    <property type="term" value="P:cell wall organization"/>
    <property type="evidence" value="ECO:0007669"/>
    <property type="project" value="UniProtKB-KW"/>
</dbReference>
<dbReference type="InterPro" id="IPR011095">
    <property type="entry name" value="Dala_Dala_lig_C"/>
</dbReference>
<evidence type="ECO:0000256" key="12">
    <source>
        <dbReference type="ARBA" id="ARBA00023316"/>
    </source>
</evidence>
<dbReference type="GO" id="GO:0008716">
    <property type="term" value="F:D-alanine-D-alanine ligase activity"/>
    <property type="evidence" value="ECO:0007669"/>
    <property type="project" value="UniProtKB-EC"/>
</dbReference>
<dbReference type="EMBL" id="UOES01000191">
    <property type="protein sequence ID" value="VAW27175.1"/>
    <property type="molecule type" value="Genomic_DNA"/>
</dbReference>
<comment type="similarity">
    <text evidence="3">Belongs to the D-alanine--D-alanine ligase family.</text>
</comment>
<feature type="domain" description="ATP-grasp" evidence="13">
    <location>
        <begin position="131"/>
        <end position="336"/>
    </location>
</feature>
<evidence type="ECO:0000313" key="14">
    <source>
        <dbReference type="EMBL" id="VAW27175.1"/>
    </source>
</evidence>
<dbReference type="Gene3D" id="3.30.1490.20">
    <property type="entry name" value="ATP-grasp fold, A domain"/>
    <property type="match status" value="1"/>
</dbReference>
<keyword evidence="7" id="KW-0067">ATP-binding</keyword>
<dbReference type="Pfam" id="PF07478">
    <property type="entry name" value="Dala_Dala_lig_C"/>
    <property type="match status" value="1"/>
</dbReference>
<evidence type="ECO:0000256" key="3">
    <source>
        <dbReference type="ARBA" id="ARBA00010871"/>
    </source>
</evidence>
<keyword evidence="6" id="KW-0547">Nucleotide-binding</keyword>
<dbReference type="GO" id="GO:0008360">
    <property type="term" value="P:regulation of cell shape"/>
    <property type="evidence" value="ECO:0007669"/>
    <property type="project" value="UniProtKB-KW"/>
</dbReference>
<gene>
    <name evidence="14" type="ORF">MNBD_BACTEROID06-522</name>
</gene>
<evidence type="ECO:0000256" key="2">
    <source>
        <dbReference type="ARBA" id="ARBA00001946"/>
    </source>
</evidence>
<dbReference type="SUPFAM" id="SSF52440">
    <property type="entry name" value="PreATP-grasp domain"/>
    <property type="match status" value="1"/>
</dbReference>
<keyword evidence="9" id="KW-0133">Cell shape</keyword>
<dbReference type="PIRSF" id="PIRSF039102">
    <property type="entry name" value="Ddl/VanB"/>
    <property type="match status" value="1"/>
</dbReference>
<dbReference type="Pfam" id="PF01820">
    <property type="entry name" value="Dala_Dala_lig_N"/>
    <property type="match status" value="1"/>
</dbReference>
<dbReference type="FunFam" id="3.30.470.20:FF:000008">
    <property type="entry name" value="D-alanine--D-alanine ligase"/>
    <property type="match status" value="1"/>
</dbReference>
<dbReference type="PROSITE" id="PS50975">
    <property type="entry name" value="ATP_GRASP"/>
    <property type="match status" value="1"/>
</dbReference>
<evidence type="ECO:0000256" key="1">
    <source>
        <dbReference type="ARBA" id="ARBA00001936"/>
    </source>
</evidence>
<dbReference type="NCBIfam" id="NF002528">
    <property type="entry name" value="PRK01966.1-4"/>
    <property type="match status" value="1"/>
</dbReference>